<dbReference type="PANTHER" id="PTHR46046">
    <property type="entry name" value="PEPTIDYLPROLYL ISOMERASE"/>
    <property type="match status" value="1"/>
</dbReference>
<dbReference type="GO" id="GO:0016853">
    <property type="term" value="F:isomerase activity"/>
    <property type="evidence" value="ECO:0007669"/>
    <property type="project" value="UniProtKB-KW"/>
</dbReference>
<keyword evidence="4 5" id="KW-0697">Rotamase</keyword>
<dbReference type="Proteomes" id="UP001247620">
    <property type="component" value="Unassembled WGS sequence"/>
</dbReference>
<dbReference type="Pfam" id="PF00254">
    <property type="entry name" value="FKBP_C"/>
    <property type="match status" value="1"/>
</dbReference>
<evidence type="ECO:0000256" key="5">
    <source>
        <dbReference type="PROSITE-ProRule" id="PRU00277"/>
    </source>
</evidence>
<feature type="domain" description="PPIase FKBP-type" evidence="6">
    <location>
        <begin position="230"/>
        <end position="320"/>
    </location>
</feature>
<keyword evidence="3" id="KW-0677">Repeat</keyword>
<dbReference type="Gene3D" id="3.10.50.40">
    <property type="match status" value="2"/>
</dbReference>
<dbReference type="InterPro" id="IPR046357">
    <property type="entry name" value="PPIase_dom_sf"/>
</dbReference>
<dbReference type="RefSeq" id="WP_310090734.1">
    <property type="nucleotide sequence ID" value="NZ_JAVDUU010000001.1"/>
</dbReference>
<dbReference type="PROSITE" id="PS50059">
    <property type="entry name" value="FKBP_PPIASE"/>
    <property type="match status" value="2"/>
</dbReference>
<reference evidence="7 8" key="1">
    <citation type="submission" date="2023-07" db="EMBL/GenBank/DDBJ databases">
        <title>Sorghum-associated microbial communities from plants grown in Nebraska, USA.</title>
        <authorList>
            <person name="Schachtman D."/>
        </authorList>
    </citation>
    <scope>NUCLEOTIDE SEQUENCE [LARGE SCALE GENOMIC DNA]</scope>
    <source>
        <strain evidence="7 8">3262</strain>
    </source>
</reference>
<evidence type="ECO:0000256" key="3">
    <source>
        <dbReference type="ARBA" id="ARBA00022737"/>
    </source>
</evidence>
<evidence type="ECO:0000313" key="7">
    <source>
        <dbReference type="EMBL" id="MDR6940283.1"/>
    </source>
</evidence>
<evidence type="ECO:0000256" key="2">
    <source>
        <dbReference type="ARBA" id="ARBA00013194"/>
    </source>
</evidence>
<keyword evidence="5 7" id="KW-0413">Isomerase</keyword>
<keyword evidence="8" id="KW-1185">Reference proteome</keyword>
<dbReference type="InterPro" id="IPR051989">
    <property type="entry name" value="FKBP-like_isomerase"/>
</dbReference>
<dbReference type="InterPro" id="IPR001179">
    <property type="entry name" value="PPIase_FKBP_dom"/>
</dbReference>
<dbReference type="SUPFAM" id="SSF54534">
    <property type="entry name" value="FKBP-like"/>
    <property type="match status" value="2"/>
</dbReference>
<feature type="domain" description="PPIase FKBP-type" evidence="6">
    <location>
        <begin position="78"/>
        <end position="181"/>
    </location>
</feature>
<evidence type="ECO:0000259" key="6">
    <source>
        <dbReference type="PROSITE" id="PS50059"/>
    </source>
</evidence>
<dbReference type="PANTHER" id="PTHR46046:SF5">
    <property type="entry name" value="PEPTIDYLPROLYL ISOMERASE"/>
    <property type="match status" value="1"/>
</dbReference>
<protein>
    <recommendedName>
        <fullName evidence="2 5">peptidylprolyl isomerase</fullName>
        <ecNumber evidence="2 5">5.2.1.8</ecNumber>
    </recommendedName>
</protein>
<gene>
    <name evidence="7" type="ORF">J2W55_000111</name>
</gene>
<dbReference type="EC" id="5.2.1.8" evidence="2 5"/>
<organism evidence="7 8">
    <name type="scientific">Mucilaginibacter pocheonensis</name>
    <dbReference type="NCBI Taxonomy" id="398050"/>
    <lineage>
        <taxon>Bacteria</taxon>
        <taxon>Pseudomonadati</taxon>
        <taxon>Bacteroidota</taxon>
        <taxon>Sphingobacteriia</taxon>
        <taxon>Sphingobacteriales</taxon>
        <taxon>Sphingobacteriaceae</taxon>
        <taxon>Mucilaginibacter</taxon>
    </lineage>
</organism>
<evidence type="ECO:0000256" key="1">
    <source>
        <dbReference type="ARBA" id="ARBA00000971"/>
    </source>
</evidence>
<comment type="caution">
    <text evidence="7">The sequence shown here is derived from an EMBL/GenBank/DDBJ whole genome shotgun (WGS) entry which is preliminary data.</text>
</comment>
<proteinExistence type="predicted"/>
<dbReference type="PROSITE" id="PS51257">
    <property type="entry name" value="PROKAR_LIPOPROTEIN"/>
    <property type="match status" value="1"/>
</dbReference>
<dbReference type="EMBL" id="JAVDUU010000001">
    <property type="protein sequence ID" value="MDR6940283.1"/>
    <property type="molecule type" value="Genomic_DNA"/>
</dbReference>
<evidence type="ECO:0000313" key="8">
    <source>
        <dbReference type="Proteomes" id="UP001247620"/>
    </source>
</evidence>
<accession>A0ABU1T4J9</accession>
<comment type="catalytic activity">
    <reaction evidence="1 5">
        <text>[protein]-peptidylproline (omega=180) = [protein]-peptidylproline (omega=0)</text>
        <dbReference type="Rhea" id="RHEA:16237"/>
        <dbReference type="Rhea" id="RHEA-COMP:10747"/>
        <dbReference type="Rhea" id="RHEA-COMP:10748"/>
        <dbReference type="ChEBI" id="CHEBI:83833"/>
        <dbReference type="ChEBI" id="CHEBI:83834"/>
        <dbReference type="EC" id="5.2.1.8"/>
    </reaction>
</comment>
<sequence length="322" mass="34830">MKQTIFTLLLITSIGLISCRKNNNDPDIKQYDLIQIQNYIAANGLTGMKRDTVNDTTGIYYQILSQGSTTGVTPLNYADSVAFVYTFKSFDGKYTNVDTLNLSRFDGLLGHITNANNGLTKGLQDAIHDLVKYRGTRARILVPSRMAYGVRGAGTGSSSNVNTRIAGNQCLDYYVNVISDVNKYDDYLIKEYIKKHNLSGYTEITSGRGKGVYYKVTTPGSGTGEVLDYPSSITCLYTGKLLNDSVFDSSAIHNNNDATATSSFDVEGLASGVQEALKGQTTGAVVSMLIPSRLAYGKTGSGIIGVDACLYFDFTISSITNP</sequence>
<evidence type="ECO:0000256" key="4">
    <source>
        <dbReference type="ARBA" id="ARBA00023110"/>
    </source>
</evidence>
<name>A0ABU1T4J9_9SPHI</name>